<dbReference type="Proteomes" id="UP000001137">
    <property type="component" value="Chromosome"/>
</dbReference>
<keyword evidence="3" id="KW-1185">Reference proteome</keyword>
<evidence type="ECO:0000256" key="1">
    <source>
        <dbReference type="SAM" id="Phobius"/>
    </source>
</evidence>
<gene>
    <name evidence="2" type="ordered locus">Cmaq_0536</name>
</gene>
<dbReference type="AlphaFoldDB" id="A8MC74"/>
<feature type="transmembrane region" description="Helical" evidence="1">
    <location>
        <begin position="20"/>
        <end position="42"/>
    </location>
</feature>
<protein>
    <submittedName>
        <fullName evidence="2">Uncharacterized protein</fullName>
    </submittedName>
</protein>
<accession>A8MC74</accession>
<dbReference type="EMBL" id="CP000852">
    <property type="protein sequence ID" value="ABW01380.1"/>
    <property type="molecule type" value="Genomic_DNA"/>
</dbReference>
<dbReference type="HOGENOM" id="CLU_777559_0_0_2"/>
<proteinExistence type="predicted"/>
<dbReference type="STRING" id="397948.Cmaq_0536"/>
<evidence type="ECO:0000313" key="2">
    <source>
        <dbReference type="EMBL" id="ABW01380.1"/>
    </source>
</evidence>
<keyword evidence="1" id="KW-1133">Transmembrane helix</keyword>
<dbReference type="GeneID" id="5709767"/>
<reference evidence="2 3" key="1">
    <citation type="submission" date="2007-10" db="EMBL/GenBank/DDBJ databases">
        <title>Complete sequence of Caldivirga maquilingensis IC-167.</title>
        <authorList>
            <consortium name="US DOE Joint Genome Institute"/>
            <person name="Copeland A."/>
            <person name="Lucas S."/>
            <person name="Lapidus A."/>
            <person name="Barry K."/>
            <person name="Glavina del Rio T."/>
            <person name="Dalin E."/>
            <person name="Tice H."/>
            <person name="Pitluck S."/>
            <person name="Saunders E."/>
            <person name="Brettin T."/>
            <person name="Bruce D."/>
            <person name="Detter J.C."/>
            <person name="Han C."/>
            <person name="Schmutz J."/>
            <person name="Larimer F."/>
            <person name="Land M."/>
            <person name="Hauser L."/>
            <person name="Kyrpides N."/>
            <person name="Ivanova N."/>
            <person name="Biddle J.F."/>
            <person name="Zhang Z."/>
            <person name="Fitz-Gibbon S.T."/>
            <person name="Lowe T.M."/>
            <person name="Saltikov C."/>
            <person name="House C.H."/>
            <person name="Richardson P."/>
        </authorList>
    </citation>
    <scope>NUCLEOTIDE SEQUENCE [LARGE SCALE GENOMIC DNA]</scope>
    <source>
        <strain evidence="3">ATCC 700844 / DSM 13496 / JCM 10307 / IC-167</strain>
    </source>
</reference>
<keyword evidence="1" id="KW-0812">Transmembrane</keyword>
<dbReference type="RefSeq" id="WP_012185600.1">
    <property type="nucleotide sequence ID" value="NC_009954.1"/>
</dbReference>
<feature type="transmembrane region" description="Helical" evidence="1">
    <location>
        <begin position="48"/>
        <end position="68"/>
    </location>
</feature>
<name>A8MC74_CALMQ</name>
<organism evidence="2 3">
    <name type="scientific">Caldivirga maquilingensis (strain ATCC 700844 / DSM 13496 / JCM 10307 / IC-167)</name>
    <dbReference type="NCBI Taxonomy" id="397948"/>
    <lineage>
        <taxon>Archaea</taxon>
        <taxon>Thermoproteota</taxon>
        <taxon>Thermoprotei</taxon>
        <taxon>Thermoproteales</taxon>
        <taxon>Thermoproteaceae</taxon>
        <taxon>Caldivirga</taxon>
    </lineage>
</organism>
<keyword evidence="1" id="KW-0472">Membrane</keyword>
<dbReference type="eggNOG" id="arCOG02744">
    <property type="taxonomic scope" value="Archaea"/>
</dbReference>
<dbReference type="OrthoDB" id="28596at2157"/>
<evidence type="ECO:0000313" key="3">
    <source>
        <dbReference type="Proteomes" id="UP000001137"/>
    </source>
</evidence>
<sequence>MVSAASRVKAVLRTLTRRQVIDQIRAVAQPLIMVVVSYIGFINGSPQLTIVASLALLFYTSYALSWYVSRTVELRSIKVELPSHAIHRGEGIRVKAPIGVEVKPIVSRHVVVKGDELIFKWSGVARLLGFLLTAYDSLTGLTLSRFQQLKSTVMVLPGPLEGAGIGASRLLETGAEEYRGLVEYDYSKPASRIHWPSSAKVDSLIAKDYSEEAARLTVSIPALPELLTGGDVRPIDRVLMVLEELARQHGLIRVLLIGPGISESINVSVNEVPIIEGLLVDAYSWARDENEVRRLSRLINAPSEEAAWVVYPNPKPNEEGWDYFIVNATGHLAIIPGEEAKYAVQLRRRGIETLVV</sequence>
<dbReference type="KEGG" id="cma:Cmaq_0536"/>